<keyword evidence="2" id="KW-1185">Reference proteome</keyword>
<accession>A0ABT7L3A4</accession>
<proteinExistence type="predicted"/>
<evidence type="ECO:0000313" key="2">
    <source>
        <dbReference type="Proteomes" id="UP001235343"/>
    </source>
</evidence>
<dbReference type="EMBL" id="JASTZU010000027">
    <property type="protein sequence ID" value="MDL4840345.1"/>
    <property type="molecule type" value="Genomic_DNA"/>
</dbReference>
<reference evidence="1 2" key="1">
    <citation type="submission" date="2023-06" db="EMBL/GenBank/DDBJ databases">
        <title>Aquibacillus rhizosphaerae LR5S19.</title>
        <authorList>
            <person name="Sun J.-Q."/>
        </authorList>
    </citation>
    <scope>NUCLEOTIDE SEQUENCE [LARGE SCALE GENOMIC DNA]</scope>
    <source>
        <strain evidence="1 2">LR5S19</strain>
    </source>
</reference>
<evidence type="ECO:0008006" key="3">
    <source>
        <dbReference type="Google" id="ProtNLM"/>
    </source>
</evidence>
<organism evidence="1 2">
    <name type="scientific">Aquibacillus rhizosphaerae</name>
    <dbReference type="NCBI Taxonomy" id="3051431"/>
    <lineage>
        <taxon>Bacteria</taxon>
        <taxon>Bacillati</taxon>
        <taxon>Bacillota</taxon>
        <taxon>Bacilli</taxon>
        <taxon>Bacillales</taxon>
        <taxon>Bacillaceae</taxon>
        <taxon>Aquibacillus</taxon>
    </lineage>
</organism>
<evidence type="ECO:0000313" key="1">
    <source>
        <dbReference type="EMBL" id="MDL4840345.1"/>
    </source>
</evidence>
<dbReference type="Proteomes" id="UP001235343">
    <property type="component" value="Unassembled WGS sequence"/>
</dbReference>
<name>A0ABT7L3A4_9BACI</name>
<sequence length="92" mass="10831">MPNARYTISILSKDSDLIQYIENKRKSIGLSAYIRELIRKDMEKQDTSDLEQIYEYVAKRIKEDGYISPELSAQKVNELIDEQDKDIIKDLF</sequence>
<dbReference type="RefSeq" id="WP_285931372.1">
    <property type="nucleotide sequence ID" value="NZ_JASTZU010000027.1"/>
</dbReference>
<comment type="caution">
    <text evidence="1">The sequence shown here is derived from an EMBL/GenBank/DDBJ whole genome shotgun (WGS) entry which is preliminary data.</text>
</comment>
<protein>
    <recommendedName>
        <fullName evidence="3">Ribbon-helix-helix protein CopG domain-containing protein</fullName>
    </recommendedName>
</protein>
<gene>
    <name evidence="1" type="ORF">QQS35_07800</name>
</gene>